<sequence>MFNDDVGEYACLASNVHGEALSVAQLQTLFIIVQLLPREQYDRWFAEEQARLTRDRRQAQQSARPSSIAQKPARKQMYGTDQESIDLHWSISESETEPELAALEGRSALGARPIVRSPLRGLRLTEGTDAILQANLVGNPKPRVKQFE</sequence>
<dbReference type="WBParaSite" id="Hba_18136">
    <property type="protein sequence ID" value="Hba_18136"/>
    <property type="gene ID" value="Hba_18136"/>
</dbReference>
<feature type="region of interest" description="Disordered" evidence="1">
    <location>
        <begin position="52"/>
        <end position="80"/>
    </location>
</feature>
<dbReference type="AlphaFoldDB" id="A0A1I7XK51"/>
<feature type="compositionally biased region" description="Polar residues" evidence="1">
    <location>
        <begin position="59"/>
        <end position="69"/>
    </location>
</feature>
<dbReference type="Proteomes" id="UP000095283">
    <property type="component" value="Unplaced"/>
</dbReference>
<organism evidence="2 3">
    <name type="scientific">Heterorhabditis bacteriophora</name>
    <name type="common">Entomopathogenic nematode worm</name>
    <dbReference type="NCBI Taxonomy" id="37862"/>
    <lineage>
        <taxon>Eukaryota</taxon>
        <taxon>Metazoa</taxon>
        <taxon>Ecdysozoa</taxon>
        <taxon>Nematoda</taxon>
        <taxon>Chromadorea</taxon>
        <taxon>Rhabditida</taxon>
        <taxon>Rhabditina</taxon>
        <taxon>Rhabditomorpha</taxon>
        <taxon>Strongyloidea</taxon>
        <taxon>Heterorhabditidae</taxon>
        <taxon>Heterorhabditis</taxon>
    </lineage>
</organism>
<proteinExistence type="predicted"/>
<protein>
    <submittedName>
        <fullName evidence="3">Ig-like domain-containing protein</fullName>
    </submittedName>
</protein>
<keyword evidence="2" id="KW-1185">Reference proteome</keyword>
<evidence type="ECO:0000256" key="1">
    <source>
        <dbReference type="SAM" id="MobiDB-lite"/>
    </source>
</evidence>
<name>A0A1I7XK51_HETBA</name>
<evidence type="ECO:0000313" key="2">
    <source>
        <dbReference type="Proteomes" id="UP000095283"/>
    </source>
</evidence>
<accession>A0A1I7XK51</accession>
<evidence type="ECO:0000313" key="3">
    <source>
        <dbReference type="WBParaSite" id="Hba_18136"/>
    </source>
</evidence>
<reference evidence="3" key="1">
    <citation type="submission" date="2016-11" db="UniProtKB">
        <authorList>
            <consortium name="WormBaseParasite"/>
        </authorList>
    </citation>
    <scope>IDENTIFICATION</scope>
</reference>